<keyword evidence="2" id="KW-1185">Reference proteome</keyword>
<dbReference type="AlphaFoldDB" id="A0A8S1XM41"/>
<protein>
    <submittedName>
        <fullName evidence="1">Uncharacterized protein</fullName>
    </submittedName>
</protein>
<comment type="caution">
    <text evidence="1">The sequence shown here is derived from an EMBL/GenBank/DDBJ whole genome shotgun (WGS) entry which is preliminary data.</text>
</comment>
<dbReference type="EMBL" id="CAJJDP010000125">
    <property type="protein sequence ID" value="CAD8201924.1"/>
    <property type="molecule type" value="Genomic_DNA"/>
</dbReference>
<evidence type="ECO:0000313" key="2">
    <source>
        <dbReference type="Proteomes" id="UP000683925"/>
    </source>
</evidence>
<organism evidence="1 2">
    <name type="scientific">Paramecium octaurelia</name>
    <dbReference type="NCBI Taxonomy" id="43137"/>
    <lineage>
        <taxon>Eukaryota</taxon>
        <taxon>Sar</taxon>
        <taxon>Alveolata</taxon>
        <taxon>Ciliophora</taxon>
        <taxon>Intramacronucleata</taxon>
        <taxon>Oligohymenophorea</taxon>
        <taxon>Peniculida</taxon>
        <taxon>Parameciidae</taxon>
        <taxon>Paramecium</taxon>
    </lineage>
</organism>
<name>A0A8S1XM41_PAROT</name>
<gene>
    <name evidence="1" type="ORF">POCTA_138.1.T1250215</name>
</gene>
<sequence>MGKVMAEGEMFGIDSHLRKYHVIFICKRQDCRRCIAVIGFPASSSKGTLFFERHKSLKNKIKIKNKIN</sequence>
<accession>A0A8S1XM41</accession>
<evidence type="ECO:0000313" key="1">
    <source>
        <dbReference type="EMBL" id="CAD8201924.1"/>
    </source>
</evidence>
<reference evidence="1" key="1">
    <citation type="submission" date="2021-01" db="EMBL/GenBank/DDBJ databases">
        <authorList>
            <consortium name="Genoscope - CEA"/>
            <person name="William W."/>
        </authorList>
    </citation>
    <scope>NUCLEOTIDE SEQUENCE</scope>
</reference>
<proteinExistence type="predicted"/>
<dbReference type="Proteomes" id="UP000683925">
    <property type="component" value="Unassembled WGS sequence"/>
</dbReference>